<dbReference type="AlphaFoldDB" id="A0A916NFM4"/>
<feature type="domain" description="MoaB/Mog" evidence="3">
    <location>
        <begin position="7"/>
        <end position="149"/>
    </location>
</feature>
<dbReference type="PANTHER" id="PTHR43764:SF1">
    <property type="entry name" value="MOLYBDOPTERIN MOLYBDOTRANSFERASE"/>
    <property type="match status" value="1"/>
</dbReference>
<proteinExistence type="predicted"/>
<comment type="pathway">
    <text evidence="1">Cofactor biosynthesis; molybdopterin biosynthesis.</text>
</comment>
<gene>
    <name evidence="4" type="ORF">LEUCIP111803_00296</name>
</gene>
<evidence type="ECO:0000256" key="1">
    <source>
        <dbReference type="ARBA" id="ARBA00005046"/>
    </source>
</evidence>
<keyword evidence="5" id="KW-1185">Reference proteome</keyword>
<dbReference type="EMBL" id="CAJVAP010000003">
    <property type="protein sequence ID" value="CAG7599437.1"/>
    <property type="molecule type" value="Genomic_DNA"/>
</dbReference>
<reference evidence="4" key="1">
    <citation type="submission" date="2021-06" db="EMBL/GenBank/DDBJ databases">
        <authorList>
            <person name="Criscuolo A."/>
        </authorList>
    </citation>
    <scope>NUCLEOTIDE SEQUENCE</scope>
    <source>
        <strain evidence="4">CIP111803</strain>
    </source>
</reference>
<dbReference type="RefSeq" id="WP_218113955.1">
    <property type="nucleotide sequence ID" value="NZ_CAJVAP010000003.1"/>
</dbReference>
<name>A0A916NFM4_9MICO</name>
<protein>
    <recommendedName>
        <fullName evidence="3">MoaB/Mog domain-containing protein</fullName>
    </recommendedName>
</protein>
<evidence type="ECO:0000259" key="3">
    <source>
        <dbReference type="SMART" id="SM00852"/>
    </source>
</evidence>
<dbReference type="Proteomes" id="UP000693892">
    <property type="component" value="Unassembled WGS sequence"/>
</dbReference>
<comment type="caution">
    <text evidence="4">The sequence shown here is derived from an EMBL/GenBank/DDBJ whole genome shotgun (WGS) entry which is preliminary data.</text>
</comment>
<sequence>MTGRDARVVVASTRAAAGERPDTTGPIIRAWLLERGFAAPAQTVVADGAPVGDAVRAMLAERPAVILVTGGTGVSPDDRTPEVIAPLLEQQLPGLIEELRRRGAATLPSALLTRGVAGFAGGTFVMTLPGSPGGVNDGLAILDPLLEHLLGQREGAPRGEHGAPSDG</sequence>
<dbReference type="InterPro" id="IPR001453">
    <property type="entry name" value="MoaB/Mog_dom"/>
</dbReference>
<dbReference type="PANTHER" id="PTHR43764">
    <property type="entry name" value="MOLYBDENUM COFACTOR BIOSYNTHESIS"/>
    <property type="match status" value="1"/>
</dbReference>
<accession>A0A916NFM4</accession>
<dbReference type="Pfam" id="PF00994">
    <property type="entry name" value="MoCF_biosynth"/>
    <property type="match status" value="1"/>
</dbReference>
<dbReference type="InterPro" id="IPR051920">
    <property type="entry name" value="MPT_Adenylyltrnsfr/MoaC-Rel"/>
</dbReference>
<dbReference type="GO" id="GO:0006777">
    <property type="term" value="P:Mo-molybdopterin cofactor biosynthetic process"/>
    <property type="evidence" value="ECO:0007669"/>
    <property type="project" value="UniProtKB-KW"/>
</dbReference>
<evidence type="ECO:0000313" key="5">
    <source>
        <dbReference type="Proteomes" id="UP000693892"/>
    </source>
</evidence>
<dbReference type="CDD" id="cd00886">
    <property type="entry name" value="MogA_MoaB"/>
    <property type="match status" value="1"/>
</dbReference>
<keyword evidence="2" id="KW-0501">Molybdenum cofactor biosynthesis</keyword>
<evidence type="ECO:0000256" key="2">
    <source>
        <dbReference type="ARBA" id="ARBA00023150"/>
    </source>
</evidence>
<evidence type="ECO:0000313" key="4">
    <source>
        <dbReference type="EMBL" id="CAG7599437.1"/>
    </source>
</evidence>
<organism evidence="4 5">
    <name type="scientific">Leucobacter soli</name>
    <dbReference type="NCBI Taxonomy" id="2812850"/>
    <lineage>
        <taxon>Bacteria</taxon>
        <taxon>Bacillati</taxon>
        <taxon>Actinomycetota</taxon>
        <taxon>Actinomycetes</taxon>
        <taxon>Micrococcales</taxon>
        <taxon>Microbacteriaceae</taxon>
        <taxon>Leucobacter</taxon>
    </lineage>
</organism>
<dbReference type="SMART" id="SM00852">
    <property type="entry name" value="MoCF_biosynth"/>
    <property type="match status" value="1"/>
</dbReference>